<dbReference type="InterPro" id="IPR050272">
    <property type="entry name" value="Isochorismatase-like_hydrls"/>
</dbReference>
<dbReference type="PANTHER" id="PTHR43540">
    <property type="entry name" value="PEROXYUREIDOACRYLATE/UREIDOACRYLATE AMIDOHYDROLASE-RELATED"/>
    <property type="match status" value="1"/>
</dbReference>
<dbReference type="GO" id="GO:0016787">
    <property type="term" value="F:hydrolase activity"/>
    <property type="evidence" value="ECO:0007669"/>
    <property type="project" value="UniProtKB-KW"/>
</dbReference>
<dbReference type="RefSeq" id="WP_121277419.1">
    <property type="nucleotide sequence ID" value="NZ_RBZV01000003.1"/>
</dbReference>
<keyword evidence="4" id="KW-1185">Reference proteome</keyword>
<evidence type="ECO:0000256" key="1">
    <source>
        <dbReference type="ARBA" id="ARBA00022801"/>
    </source>
</evidence>
<protein>
    <submittedName>
        <fullName evidence="3">Cysteine hydrolase</fullName>
    </submittedName>
</protein>
<proteinExistence type="predicted"/>
<dbReference type="Proteomes" id="UP000280434">
    <property type="component" value="Unassembled WGS sequence"/>
</dbReference>
<name>A0A494XEH3_9BURK</name>
<dbReference type="Gene3D" id="3.40.50.850">
    <property type="entry name" value="Isochorismatase-like"/>
    <property type="match status" value="1"/>
</dbReference>
<dbReference type="EMBL" id="RBZV01000003">
    <property type="protein sequence ID" value="RKP49030.1"/>
    <property type="molecule type" value="Genomic_DNA"/>
</dbReference>
<evidence type="ECO:0000313" key="4">
    <source>
        <dbReference type="Proteomes" id="UP000280434"/>
    </source>
</evidence>
<dbReference type="InterPro" id="IPR000868">
    <property type="entry name" value="Isochorismatase-like_dom"/>
</dbReference>
<evidence type="ECO:0000259" key="2">
    <source>
        <dbReference type="Pfam" id="PF00857"/>
    </source>
</evidence>
<dbReference type="SUPFAM" id="SSF52499">
    <property type="entry name" value="Isochorismatase-like hydrolases"/>
    <property type="match status" value="1"/>
</dbReference>
<dbReference type="PANTHER" id="PTHR43540:SF14">
    <property type="entry name" value="ISOCHORISMATASE"/>
    <property type="match status" value="1"/>
</dbReference>
<sequence>MQAANGAQRALLIVDMQVGLFHGPERPYEGERVLERIVELIRRAREARAPVYAARHTGPPGSPIAPGSALTQLLPQLHVDAAFDKTRPNCFHDTPLAQWLGDAGIGEVVIVGMKTQYCVDATCRAAGDLGYRAHLVTDAHTCMDTPALPARAIIDHHNATLDGAFATLTSTAACRF</sequence>
<comment type="caution">
    <text evidence="3">The sequence shown here is derived from an EMBL/GenBank/DDBJ whole genome shotgun (WGS) entry which is preliminary data.</text>
</comment>
<feature type="domain" description="Isochorismatase-like" evidence="2">
    <location>
        <begin position="10"/>
        <end position="144"/>
    </location>
</feature>
<reference evidence="3 4" key="1">
    <citation type="submission" date="2018-10" db="EMBL/GenBank/DDBJ databases">
        <title>Paraburkholderia sp. 7MK8-2, isolated from soil.</title>
        <authorList>
            <person name="Gao Z.-H."/>
            <person name="Qiu L.-H."/>
        </authorList>
    </citation>
    <scope>NUCLEOTIDE SEQUENCE [LARGE SCALE GENOMIC DNA]</scope>
    <source>
        <strain evidence="3 4">7MK8-2</strain>
    </source>
</reference>
<gene>
    <name evidence="3" type="ORF">D7S89_09435</name>
</gene>
<evidence type="ECO:0000313" key="3">
    <source>
        <dbReference type="EMBL" id="RKP49030.1"/>
    </source>
</evidence>
<dbReference type="CDD" id="cd01014">
    <property type="entry name" value="nicotinamidase_related"/>
    <property type="match status" value="1"/>
</dbReference>
<organism evidence="3 4">
    <name type="scientific">Trinickia fusca</name>
    <dbReference type="NCBI Taxonomy" id="2419777"/>
    <lineage>
        <taxon>Bacteria</taxon>
        <taxon>Pseudomonadati</taxon>
        <taxon>Pseudomonadota</taxon>
        <taxon>Betaproteobacteria</taxon>
        <taxon>Burkholderiales</taxon>
        <taxon>Burkholderiaceae</taxon>
        <taxon>Trinickia</taxon>
    </lineage>
</organism>
<dbReference type="AlphaFoldDB" id="A0A494XEH3"/>
<accession>A0A494XEH3</accession>
<keyword evidence="1 3" id="KW-0378">Hydrolase</keyword>
<dbReference type="InterPro" id="IPR036380">
    <property type="entry name" value="Isochorismatase-like_sf"/>
</dbReference>
<dbReference type="Pfam" id="PF00857">
    <property type="entry name" value="Isochorismatase"/>
    <property type="match status" value="1"/>
</dbReference>
<dbReference type="OrthoDB" id="1157330at2"/>